<organism evidence="1 2">
    <name type="scientific">Neofusicoccum parvum</name>
    <dbReference type="NCBI Taxonomy" id="310453"/>
    <lineage>
        <taxon>Eukaryota</taxon>
        <taxon>Fungi</taxon>
        <taxon>Dikarya</taxon>
        <taxon>Ascomycota</taxon>
        <taxon>Pezizomycotina</taxon>
        <taxon>Dothideomycetes</taxon>
        <taxon>Dothideomycetes incertae sedis</taxon>
        <taxon>Botryosphaeriales</taxon>
        <taxon>Botryosphaeriaceae</taxon>
        <taxon>Neofusicoccum</taxon>
    </lineage>
</organism>
<keyword evidence="1" id="KW-0675">Receptor</keyword>
<gene>
    <name evidence="1" type="primary">g9738</name>
    <name evidence="1" type="ORF">NpPPO83_00009738</name>
</gene>
<protein>
    <submittedName>
        <fullName evidence="1">Glucose receptor Git3</fullName>
    </submittedName>
</protein>
<reference evidence="1" key="1">
    <citation type="submission" date="2024-09" db="EMBL/GenBank/DDBJ databases">
        <title>Draft Genome Sequences of Neofusicoccum parvum.</title>
        <authorList>
            <person name="Ashida A."/>
            <person name="Camagna M."/>
            <person name="Tanaka A."/>
            <person name="Takemoto D."/>
        </authorList>
    </citation>
    <scope>NUCLEOTIDE SEQUENCE</scope>
    <source>
        <strain evidence="1">PPO83</strain>
    </source>
</reference>
<evidence type="ECO:0000313" key="2">
    <source>
        <dbReference type="Proteomes" id="UP001165186"/>
    </source>
</evidence>
<sequence length="430" mass="47935">MVLDSAALAIESSSLSPLPETVSKGLKAIVVLSFVSLISTSVLLVALGRTLFFKWRRKAHGVQNQFLFLIFNLLIADIQQAVAFFINSEWLVRDEIKVNTTSCFAQGWFVSMGDLASGAWALAIGVHTFACIALSYRISACTFYSICAILWAFVLLAAVVGVVTHGDDIYVRAGAWCWVNAKYPQLRLWGHYFWIFFAEFGTVFLYAALYWLIRRRINKNHFCPTKVAQAQQAAYMMIVYPAIYVVCTLPLASARLSSIVGNEPSFAHLCLAGAMITSNGWLDVLVYCVTRNVFIFSDDPPDDSSQAEVDIIDTFQSPFPFWKGRQHFGTTTTIEAGGQRSSIRIARSNRHSRAPTLERNRLVRQDSTELLFIDLRPPPALAVKTETTVMVKSEPMELNDIAGITHAKNKMRASEKERISFDTKGSSEPA</sequence>
<proteinExistence type="predicted"/>
<name>A0ACB5S507_9PEZI</name>
<accession>A0ACB5S507</accession>
<evidence type="ECO:0000313" key="1">
    <source>
        <dbReference type="EMBL" id="GME27888.1"/>
    </source>
</evidence>
<dbReference type="EMBL" id="BSXG01000042">
    <property type="protein sequence ID" value="GME27888.1"/>
    <property type="molecule type" value="Genomic_DNA"/>
</dbReference>
<keyword evidence="2" id="KW-1185">Reference proteome</keyword>
<dbReference type="Proteomes" id="UP001165186">
    <property type="component" value="Unassembled WGS sequence"/>
</dbReference>
<comment type="caution">
    <text evidence="1">The sequence shown here is derived from an EMBL/GenBank/DDBJ whole genome shotgun (WGS) entry which is preliminary data.</text>
</comment>